<dbReference type="CDD" id="cd00077">
    <property type="entry name" value="HDc"/>
    <property type="match status" value="1"/>
</dbReference>
<dbReference type="InterPro" id="IPR003607">
    <property type="entry name" value="HD/PDEase_dom"/>
</dbReference>
<dbReference type="PANTHER" id="PTHR33594">
    <property type="entry name" value="SUPERFAMILY HYDROLASE, PUTATIVE (AFU_ORTHOLOGUE AFUA_1G03035)-RELATED"/>
    <property type="match status" value="1"/>
</dbReference>
<dbReference type="Proteomes" id="UP000190409">
    <property type="component" value="Unassembled WGS sequence"/>
</dbReference>
<reference evidence="2 3" key="1">
    <citation type="submission" date="2017-01" db="EMBL/GenBank/DDBJ databases">
        <title>Complete Genome Sequence of Dolosigranulum pigrum isolated from a Patient with interstitial lung disease.</title>
        <authorList>
            <person name="Mukhopadhyay R."/>
            <person name="Joaquin J."/>
            <person name="Hogue R."/>
            <person name="Fitzgerald S."/>
            <person name="Jospin G."/>
            <person name="Eisen J.A."/>
            <person name="Chaturvedi V."/>
        </authorList>
    </citation>
    <scope>NUCLEOTIDE SEQUENCE [LARGE SCALE GENOMIC DNA]</scope>
    <source>
        <strain evidence="2 3">15S00348</strain>
    </source>
</reference>
<dbReference type="RefSeq" id="WP_077863049.1">
    <property type="nucleotide sequence ID" value="NZ_CP040939.1"/>
</dbReference>
<gene>
    <name evidence="2" type="ORF">BWX42_07930</name>
</gene>
<evidence type="ECO:0000259" key="1">
    <source>
        <dbReference type="SMART" id="SM00471"/>
    </source>
</evidence>
<accession>A0A1S8KPF4</accession>
<name>A0A1S8KPF4_9LACT</name>
<dbReference type="Gene3D" id="1.10.3210.50">
    <property type="match status" value="1"/>
</dbReference>
<protein>
    <recommendedName>
        <fullName evidence="1">HD/PDEase domain-containing protein</fullName>
    </recommendedName>
</protein>
<comment type="caution">
    <text evidence="2">The sequence shown here is derived from an EMBL/GenBank/DDBJ whole genome shotgun (WGS) entry which is preliminary data.</text>
</comment>
<proteinExistence type="predicted"/>
<evidence type="ECO:0000313" key="3">
    <source>
        <dbReference type="Proteomes" id="UP000190409"/>
    </source>
</evidence>
<dbReference type="AlphaFoldDB" id="A0A1S8KPF4"/>
<organism evidence="2 3">
    <name type="scientific">Dolosigranulum pigrum</name>
    <dbReference type="NCBI Taxonomy" id="29394"/>
    <lineage>
        <taxon>Bacteria</taxon>
        <taxon>Bacillati</taxon>
        <taxon>Bacillota</taxon>
        <taxon>Bacilli</taxon>
        <taxon>Lactobacillales</taxon>
        <taxon>Carnobacteriaceae</taxon>
        <taxon>Dolosigranulum</taxon>
    </lineage>
</organism>
<evidence type="ECO:0000313" key="2">
    <source>
        <dbReference type="EMBL" id="OOL81627.1"/>
    </source>
</evidence>
<sequence>MRQQLIERTVQFVKEQLDGDSSGHDWFHIERVWATAKSIYDEENTGDLLVIELAALLHDLADSKLFDEAEGRQNIYYFLEGEGVSESIIQHVLQIVETISFSKGEKPATIEGQIVQDADRLDAMGAVGIARAFAYGGAKGQVLYDPTKPFYKPTDQKSVSTIHHFFDKLLLLRESMNTEKGQTMAKERHKFMIYFLDQFFNDLDEARNYSKQE</sequence>
<feature type="domain" description="HD/PDEase" evidence="1">
    <location>
        <begin position="21"/>
        <end position="133"/>
    </location>
</feature>
<dbReference type="InterPro" id="IPR006674">
    <property type="entry name" value="HD_domain"/>
</dbReference>
<dbReference type="SMART" id="SM00471">
    <property type="entry name" value="HDc"/>
    <property type="match status" value="1"/>
</dbReference>
<dbReference type="Pfam" id="PF01966">
    <property type="entry name" value="HD"/>
    <property type="match status" value="1"/>
</dbReference>
<dbReference type="EMBL" id="MUYF01000003">
    <property type="protein sequence ID" value="OOL81627.1"/>
    <property type="molecule type" value="Genomic_DNA"/>
</dbReference>
<dbReference type="SUPFAM" id="SSF109604">
    <property type="entry name" value="HD-domain/PDEase-like"/>
    <property type="match status" value="1"/>
</dbReference>
<dbReference type="PANTHER" id="PTHR33594:SF1">
    <property type="entry name" value="HD_PDEASE DOMAIN-CONTAINING PROTEIN"/>
    <property type="match status" value="1"/>
</dbReference>